<accession>A0A9D1DXM8</accession>
<evidence type="ECO:0000256" key="1">
    <source>
        <dbReference type="ARBA" id="ARBA00022729"/>
    </source>
</evidence>
<dbReference type="GO" id="GO:0004222">
    <property type="term" value="F:metalloendopeptidase activity"/>
    <property type="evidence" value="ECO:0007669"/>
    <property type="project" value="TreeGrafter"/>
</dbReference>
<evidence type="ECO:0000259" key="2">
    <source>
        <dbReference type="PROSITE" id="PS51109"/>
    </source>
</evidence>
<dbReference type="PANTHER" id="PTHR21666">
    <property type="entry name" value="PEPTIDASE-RELATED"/>
    <property type="match status" value="1"/>
</dbReference>
<dbReference type="SMART" id="SM01208">
    <property type="entry name" value="G5"/>
    <property type="match status" value="1"/>
</dbReference>
<dbReference type="Pfam" id="PF07501">
    <property type="entry name" value="G5"/>
    <property type="match status" value="1"/>
</dbReference>
<evidence type="ECO:0000313" key="4">
    <source>
        <dbReference type="EMBL" id="HIR60860.1"/>
    </source>
</evidence>
<sequence>MERKNRARRIRRNLAVVLPAVGIIALGGCIRSVCGSWAEMMSVGIFPESRTVQAAGSLPAMAPAAEGTATARVLSPEGSVELLSAGISDNATVSGCGLYIDGQFYGAYASGDSLRGILDSIQSLYATGAEGEEVAFTREVQLVDGTYPASDMLTYSGLEAVLSSTVTEEVEYLVHTGDTLSAIAGYYGMTADEFSALNPDFPETIYAGDIMTLNVRQPLLQVLCTRQVNETVSIPYTTVIEGTSASGRAEIVSEGQNGSKQVSAVVVTVNGQETERVVLSEEVITEPVPQVMTEGTMDEVTYSASYFGDTGSGELTEALIWPLPDGGGVETCQYSEDGHQGLDLAIDAGTEIYAAASGKVVVAGTFYTYGNCVVIDHGNGVRTLYGHCSALNVSVGDEVTQGDVIGYVGMTGYATGNHLHFELHINNRTHDPLNYVAR</sequence>
<feature type="domain" description="G5" evidence="2">
    <location>
        <begin position="216"/>
        <end position="298"/>
    </location>
</feature>
<dbReference type="InterPro" id="IPR011098">
    <property type="entry name" value="G5_dom"/>
</dbReference>
<organism evidence="4 5">
    <name type="scientific">Candidatus Faecivivens stercoravium</name>
    <dbReference type="NCBI Taxonomy" id="2840803"/>
    <lineage>
        <taxon>Bacteria</taxon>
        <taxon>Bacillati</taxon>
        <taxon>Bacillota</taxon>
        <taxon>Clostridia</taxon>
        <taxon>Eubacteriales</taxon>
        <taxon>Oscillospiraceae</taxon>
        <taxon>Oscillospiraceae incertae sedis</taxon>
        <taxon>Candidatus Faecivivens</taxon>
    </lineage>
</organism>
<protein>
    <submittedName>
        <fullName evidence="4">M23 family metallopeptidase</fullName>
    </submittedName>
</protein>
<reference evidence="4" key="2">
    <citation type="journal article" date="2021" name="PeerJ">
        <title>Extensive microbial diversity within the chicken gut microbiome revealed by metagenomics and culture.</title>
        <authorList>
            <person name="Gilroy R."/>
            <person name="Ravi A."/>
            <person name="Getino M."/>
            <person name="Pursley I."/>
            <person name="Horton D.L."/>
            <person name="Alikhan N.F."/>
            <person name="Baker D."/>
            <person name="Gharbi K."/>
            <person name="Hall N."/>
            <person name="Watson M."/>
            <person name="Adriaenssens E.M."/>
            <person name="Foster-Nyarko E."/>
            <person name="Jarju S."/>
            <person name="Secka A."/>
            <person name="Antonio M."/>
            <person name="Oren A."/>
            <person name="Chaudhuri R.R."/>
            <person name="La Ragione R."/>
            <person name="Hildebrand F."/>
            <person name="Pallen M.J."/>
        </authorList>
    </citation>
    <scope>NUCLEOTIDE SEQUENCE</scope>
    <source>
        <strain evidence="4">CHK189-12415</strain>
    </source>
</reference>
<dbReference type="Pfam" id="PF01551">
    <property type="entry name" value="Peptidase_M23"/>
    <property type="match status" value="1"/>
</dbReference>
<dbReference type="PROSITE" id="PS51109">
    <property type="entry name" value="G5"/>
    <property type="match status" value="1"/>
</dbReference>
<dbReference type="PROSITE" id="PS51257">
    <property type="entry name" value="PROKAR_LIPOPROTEIN"/>
    <property type="match status" value="1"/>
</dbReference>
<feature type="domain" description="LysM" evidence="3">
    <location>
        <begin position="170"/>
        <end position="213"/>
    </location>
</feature>
<dbReference type="Proteomes" id="UP000824241">
    <property type="component" value="Unassembled WGS sequence"/>
</dbReference>
<dbReference type="EMBL" id="DVHA01000156">
    <property type="protein sequence ID" value="HIR60860.1"/>
    <property type="molecule type" value="Genomic_DNA"/>
</dbReference>
<dbReference type="PANTHER" id="PTHR21666:SF289">
    <property type="entry name" value="L-ALA--D-GLU ENDOPEPTIDASE"/>
    <property type="match status" value="1"/>
</dbReference>
<keyword evidence="1" id="KW-0732">Signal</keyword>
<dbReference type="Gene3D" id="2.20.230.10">
    <property type="entry name" value="Resuscitation-promoting factor rpfb"/>
    <property type="match status" value="1"/>
</dbReference>
<dbReference type="InterPro" id="IPR036779">
    <property type="entry name" value="LysM_dom_sf"/>
</dbReference>
<dbReference type="InterPro" id="IPR016047">
    <property type="entry name" value="M23ase_b-sheet_dom"/>
</dbReference>
<dbReference type="CDD" id="cd00118">
    <property type="entry name" value="LysM"/>
    <property type="match status" value="1"/>
</dbReference>
<dbReference type="SUPFAM" id="SSF51261">
    <property type="entry name" value="Duplicated hybrid motif"/>
    <property type="match status" value="1"/>
</dbReference>
<dbReference type="PROSITE" id="PS51782">
    <property type="entry name" value="LYSM"/>
    <property type="match status" value="1"/>
</dbReference>
<dbReference type="InterPro" id="IPR011055">
    <property type="entry name" value="Dup_hybrid_motif"/>
</dbReference>
<dbReference type="InterPro" id="IPR018392">
    <property type="entry name" value="LysM"/>
</dbReference>
<dbReference type="Gene3D" id="3.10.350.10">
    <property type="entry name" value="LysM domain"/>
    <property type="match status" value="1"/>
</dbReference>
<gene>
    <name evidence="4" type="ORF">IAB37_04720</name>
</gene>
<dbReference type="SUPFAM" id="SSF54106">
    <property type="entry name" value="LysM domain"/>
    <property type="match status" value="1"/>
</dbReference>
<reference evidence="4" key="1">
    <citation type="submission" date="2020-10" db="EMBL/GenBank/DDBJ databases">
        <authorList>
            <person name="Gilroy R."/>
        </authorList>
    </citation>
    <scope>NUCLEOTIDE SEQUENCE</scope>
    <source>
        <strain evidence="4">CHK189-12415</strain>
    </source>
</reference>
<dbReference type="AlphaFoldDB" id="A0A9D1DXM8"/>
<dbReference type="Gene3D" id="2.70.70.10">
    <property type="entry name" value="Glucose Permease (Domain IIA)"/>
    <property type="match status" value="1"/>
</dbReference>
<evidence type="ECO:0000259" key="3">
    <source>
        <dbReference type="PROSITE" id="PS51782"/>
    </source>
</evidence>
<dbReference type="CDD" id="cd12797">
    <property type="entry name" value="M23_peptidase"/>
    <property type="match status" value="1"/>
</dbReference>
<comment type="caution">
    <text evidence="4">The sequence shown here is derived from an EMBL/GenBank/DDBJ whole genome shotgun (WGS) entry which is preliminary data.</text>
</comment>
<name>A0A9D1DXM8_9FIRM</name>
<dbReference type="Pfam" id="PF01476">
    <property type="entry name" value="LysM"/>
    <property type="match status" value="1"/>
</dbReference>
<proteinExistence type="predicted"/>
<dbReference type="InterPro" id="IPR050570">
    <property type="entry name" value="Cell_wall_metabolism_enzyme"/>
</dbReference>
<evidence type="ECO:0000313" key="5">
    <source>
        <dbReference type="Proteomes" id="UP000824241"/>
    </source>
</evidence>